<dbReference type="Gene3D" id="1.10.530.10">
    <property type="match status" value="1"/>
</dbReference>
<feature type="chain" id="PRO_5012873067" evidence="2">
    <location>
        <begin position="21"/>
        <end position="199"/>
    </location>
</feature>
<dbReference type="InterPro" id="IPR023346">
    <property type="entry name" value="Lysozyme-like_dom_sf"/>
</dbReference>
<keyword evidence="2" id="KW-0732">Signal</keyword>
<name>A0A238J4G4_9RHOB</name>
<evidence type="ECO:0000259" key="3">
    <source>
        <dbReference type="Pfam" id="PF01464"/>
    </source>
</evidence>
<feature type="signal peptide" evidence="2">
    <location>
        <begin position="1"/>
        <end position="20"/>
    </location>
</feature>
<feature type="domain" description="Transglycosylase SLT" evidence="3">
    <location>
        <begin position="85"/>
        <end position="158"/>
    </location>
</feature>
<reference evidence="4 5" key="1">
    <citation type="submission" date="2017-05" db="EMBL/GenBank/DDBJ databases">
        <authorList>
            <person name="Song R."/>
            <person name="Chenine A.L."/>
            <person name="Ruprecht R.M."/>
        </authorList>
    </citation>
    <scope>NUCLEOTIDE SEQUENCE [LARGE SCALE GENOMIC DNA]</scope>
    <source>
        <strain evidence="4 5">CECT 8489</strain>
    </source>
</reference>
<sequence>MQMARLGIVGLGVIAALAFACSRTPEPETTVSVQVPVKVRWDTEERSARWTKAAMAALDSHGAPLVEMVPADIDQYCPGYPEASERQRKAFWLNLIASLSYYESTWRPDVSGGDGRWHGLLQIAPATAQGYGCVASDANELKDGALNVSCGIRIMAETVPRDDVISQGMRGIAADWGPFHQERKRSGIKAYTRKLPYCQ</sequence>
<dbReference type="SUPFAM" id="SSF53955">
    <property type="entry name" value="Lysozyme-like"/>
    <property type="match status" value="1"/>
</dbReference>
<evidence type="ECO:0000313" key="4">
    <source>
        <dbReference type="EMBL" id="SMX24794.1"/>
    </source>
</evidence>
<dbReference type="Pfam" id="PF01464">
    <property type="entry name" value="SLT"/>
    <property type="match status" value="1"/>
</dbReference>
<dbReference type="InterPro" id="IPR008258">
    <property type="entry name" value="Transglycosylase_SLT_dom_1"/>
</dbReference>
<gene>
    <name evidence="4" type="ORF">BOA8489_02923</name>
</gene>
<dbReference type="Proteomes" id="UP000201838">
    <property type="component" value="Unassembled WGS sequence"/>
</dbReference>
<dbReference type="AlphaFoldDB" id="A0A238J4G4"/>
<organism evidence="4 5">
    <name type="scientific">Boseongicola aestuarii</name>
    <dbReference type="NCBI Taxonomy" id="1470561"/>
    <lineage>
        <taxon>Bacteria</taxon>
        <taxon>Pseudomonadati</taxon>
        <taxon>Pseudomonadota</taxon>
        <taxon>Alphaproteobacteria</taxon>
        <taxon>Rhodobacterales</taxon>
        <taxon>Paracoccaceae</taxon>
        <taxon>Boseongicola</taxon>
    </lineage>
</organism>
<protein>
    <submittedName>
        <fullName evidence="4">Transglycosylase SLT domain protein</fullName>
    </submittedName>
</protein>
<comment type="similarity">
    <text evidence="1">Belongs to the virb1 family.</text>
</comment>
<accession>A0A238J4G4</accession>
<evidence type="ECO:0000256" key="1">
    <source>
        <dbReference type="ARBA" id="ARBA00009387"/>
    </source>
</evidence>
<dbReference type="EMBL" id="FXXQ01000010">
    <property type="protein sequence ID" value="SMX24794.1"/>
    <property type="molecule type" value="Genomic_DNA"/>
</dbReference>
<proteinExistence type="inferred from homology"/>
<dbReference type="PROSITE" id="PS51257">
    <property type="entry name" value="PROKAR_LIPOPROTEIN"/>
    <property type="match status" value="1"/>
</dbReference>
<evidence type="ECO:0000256" key="2">
    <source>
        <dbReference type="SAM" id="SignalP"/>
    </source>
</evidence>
<evidence type="ECO:0000313" key="5">
    <source>
        <dbReference type="Proteomes" id="UP000201838"/>
    </source>
</evidence>
<keyword evidence="5" id="KW-1185">Reference proteome</keyword>